<dbReference type="PANTHER" id="PTHR43708:SF8">
    <property type="entry name" value="OXIDOREDUCTASE"/>
    <property type="match status" value="1"/>
</dbReference>
<dbReference type="InterPro" id="IPR051317">
    <property type="entry name" value="Gfo/Idh/MocA_oxidoreduct"/>
</dbReference>
<dbReference type="SUPFAM" id="SSF55347">
    <property type="entry name" value="Glyceraldehyde-3-phosphate dehydrogenase-like, C-terminal domain"/>
    <property type="match status" value="1"/>
</dbReference>
<dbReference type="Gene3D" id="3.40.50.720">
    <property type="entry name" value="NAD(P)-binding Rossmann-like Domain"/>
    <property type="match status" value="1"/>
</dbReference>
<dbReference type="InterPro" id="IPR036291">
    <property type="entry name" value="NAD(P)-bd_dom_sf"/>
</dbReference>
<dbReference type="Pfam" id="PF01408">
    <property type="entry name" value="GFO_IDH_MocA"/>
    <property type="match status" value="1"/>
</dbReference>
<dbReference type="InterPro" id="IPR000683">
    <property type="entry name" value="Gfo/Idh/MocA-like_OxRdtase_N"/>
</dbReference>
<name>A0ABP5K628_9ACTN</name>
<dbReference type="EMBL" id="BAAAPF010000106">
    <property type="protein sequence ID" value="GAA2127579.1"/>
    <property type="molecule type" value="Genomic_DNA"/>
</dbReference>
<sequence>MRTETTLRRAAVVGLGSQAREDHLPALVDCQFARLAAVCDTDKTAVGGQAVSWRVPGYTSLVRMLAEVRPDFVIAAVPHHAGRQVIETCAAAGVHVMKEKPFATNPAEAAELAAACAKADIVLMVTVQRRFHPIYTAALQLLEQIGTPYLVEGRYTFRCPDPSAGWRGQRTLAGGGALMDMGYHLIDLLIWYLGLPDRVLADLSTAAAPHADYDAEDTALVHLSYDSGLYGSLLISRSSGPKSEAMGITGTRGKVIVERGRVCRLDPAGQQIESLIRKPAWPAAAAAQIDCFCRVLDGTRPNPSGPEAHRAHAAFLAAAYASAATARPAAPKEYLP</sequence>
<dbReference type="RefSeq" id="WP_344290871.1">
    <property type="nucleotide sequence ID" value="NZ_BAAAPF010000106.1"/>
</dbReference>
<proteinExistence type="predicted"/>
<reference evidence="4" key="1">
    <citation type="journal article" date="2019" name="Int. J. Syst. Evol. Microbiol.">
        <title>The Global Catalogue of Microorganisms (GCM) 10K type strain sequencing project: providing services to taxonomists for standard genome sequencing and annotation.</title>
        <authorList>
            <consortium name="The Broad Institute Genomics Platform"/>
            <consortium name="The Broad Institute Genome Sequencing Center for Infectious Disease"/>
            <person name="Wu L."/>
            <person name="Ma J."/>
        </authorList>
    </citation>
    <scope>NUCLEOTIDE SEQUENCE [LARGE SCALE GENOMIC DNA]</scope>
    <source>
        <strain evidence="4">JCM 15481</strain>
    </source>
</reference>
<dbReference type="PANTHER" id="PTHR43708">
    <property type="entry name" value="CONSERVED EXPRESSED OXIDOREDUCTASE (EUROFUNG)"/>
    <property type="match status" value="1"/>
</dbReference>
<feature type="domain" description="GFO/IDH/MocA-like oxidoreductase" evidence="2">
    <location>
        <begin position="144"/>
        <end position="255"/>
    </location>
</feature>
<keyword evidence="4" id="KW-1185">Reference proteome</keyword>
<evidence type="ECO:0000313" key="3">
    <source>
        <dbReference type="EMBL" id="GAA2127579.1"/>
    </source>
</evidence>
<evidence type="ECO:0000259" key="1">
    <source>
        <dbReference type="Pfam" id="PF01408"/>
    </source>
</evidence>
<dbReference type="Pfam" id="PF22725">
    <property type="entry name" value="GFO_IDH_MocA_C3"/>
    <property type="match status" value="1"/>
</dbReference>
<accession>A0ABP5K628</accession>
<organism evidence="3 4">
    <name type="scientific">Streptomyces synnematoformans</name>
    <dbReference type="NCBI Taxonomy" id="415721"/>
    <lineage>
        <taxon>Bacteria</taxon>
        <taxon>Bacillati</taxon>
        <taxon>Actinomycetota</taxon>
        <taxon>Actinomycetes</taxon>
        <taxon>Kitasatosporales</taxon>
        <taxon>Streptomycetaceae</taxon>
        <taxon>Streptomyces</taxon>
    </lineage>
</organism>
<protein>
    <recommendedName>
        <fullName evidence="5">Dehydrogenase</fullName>
    </recommendedName>
</protein>
<gene>
    <name evidence="3" type="ORF">GCM10009802_34240</name>
</gene>
<comment type="caution">
    <text evidence="3">The sequence shown here is derived from an EMBL/GenBank/DDBJ whole genome shotgun (WGS) entry which is preliminary data.</text>
</comment>
<dbReference type="Gene3D" id="3.30.360.10">
    <property type="entry name" value="Dihydrodipicolinate Reductase, domain 2"/>
    <property type="match status" value="1"/>
</dbReference>
<evidence type="ECO:0000313" key="4">
    <source>
        <dbReference type="Proteomes" id="UP001500443"/>
    </source>
</evidence>
<dbReference type="SUPFAM" id="SSF51735">
    <property type="entry name" value="NAD(P)-binding Rossmann-fold domains"/>
    <property type="match status" value="1"/>
</dbReference>
<evidence type="ECO:0000259" key="2">
    <source>
        <dbReference type="Pfam" id="PF22725"/>
    </source>
</evidence>
<feature type="domain" description="Gfo/Idh/MocA-like oxidoreductase N-terminal" evidence="1">
    <location>
        <begin position="9"/>
        <end position="126"/>
    </location>
</feature>
<evidence type="ECO:0008006" key="5">
    <source>
        <dbReference type="Google" id="ProtNLM"/>
    </source>
</evidence>
<dbReference type="InterPro" id="IPR055170">
    <property type="entry name" value="GFO_IDH_MocA-like_dom"/>
</dbReference>
<dbReference type="Proteomes" id="UP001500443">
    <property type="component" value="Unassembled WGS sequence"/>
</dbReference>